<dbReference type="KEGG" id="lbt:AYR52_06440"/>
<proteinExistence type="predicted"/>
<evidence type="ECO:0000313" key="2">
    <source>
        <dbReference type="Proteomes" id="UP000078582"/>
    </source>
</evidence>
<dbReference type="GeneID" id="42982808"/>
<gene>
    <name evidence="1" type="ORF">AYR53_11105</name>
</gene>
<evidence type="ECO:0000313" key="1">
    <source>
        <dbReference type="EMBL" id="ANK63267.1"/>
    </source>
</evidence>
<dbReference type="EMBL" id="CP014873">
    <property type="protein sequence ID" value="ANK63267.1"/>
    <property type="molecule type" value="Genomic_DNA"/>
</dbReference>
<sequence>MNKLRSGFVLMETMFALFLITLGIISFGESFQQFQRQVNLEQAKVGQAKLIYESSQVKLAKTILVDDRR</sequence>
<dbReference type="AlphaFoldDB" id="A0A192H4X7"/>
<protein>
    <submittedName>
        <fullName evidence="1">Uncharacterized protein</fullName>
    </submittedName>
</protein>
<dbReference type="Proteomes" id="UP000078582">
    <property type="component" value="Chromosome"/>
</dbReference>
<organism evidence="1 2">
    <name type="scientific">Loigolactobacillus backii</name>
    <dbReference type="NCBI Taxonomy" id="375175"/>
    <lineage>
        <taxon>Bacteria</taxon>
        <taxon>Bacillati</taxon>
        <taxon>Bacillota</taxon>
        <taxon>Bacilli</taxon>
        <taxon>Lactobacillales</taxon>
        <taxon>Lactobacillaceae</taxon>
        <taxon>Loigolactobacillus</taxon>
    </lineage>
</organism>
<dbReference type="STRING" id="375175.AYR53_11105"/>
<dbReference type="RefSeq" id="WP_068225220.1">
    <property type="nucleotide sequence ID" value="NZ_CP014623.1"/>
</dbReference>
<name>A0A192H4X7_9LACO</name>
<keyword evidence="2" id="KW-1185">Reference proteome</keyword>
<accession>A0A192H4X7</accession>
<reference evidence="1 2" key="1">
    <citation type="submission" date="2016-03" db="EMBL/GenBank/DDBJ databases">
        <title>Pediococcus and Lactobacillus from brewery environment - whole genome sequencing and assembly.</title>
        <authorList>
            <person name="Behr J."/>
            <person name="Geissler A.J."/>
            <person name="Vogel R.F."/>
        </authorList>
    </citation>
    <scope>NUCLEOTIDE SEQUENCE [LARGE SCALE GENOMIC DNA]</scope>
    <source>
        <strain evidence="1 2">TMW 1.1989</strain>
    </source>
</reference>